<evidence type="ECO:0000256" key="4">
    <source>
        <dbReference type="ARBA" id="ARBA00022692"/>
    </source>
</evidence>
<evidence type="ECO:0000256" key="2">
    <source>
        <dbReference type="ARBA" id="ARBA00022448"/>
    </source>
</evidence>
<feature type="transmembrane region" description="Helical" evidence="7">
    <location>
        <begin position="71"/>
        <end position="92"/>
    </location>
</feature>
<dbReference type="KEGG" id="cheb:HH215_16055"/>
<evidence type="ECO:0000256" key="1">
    <source>
        <dbReference type="ARBA" id="ARBA00004651"/>
    </source>
</evidence>
<comment type="similarity">
    <text evidence="7">Belongs to the binding-protein-dependent transport system permease family.</text>
</comment>
<evidence type="ECO:0000256" key="3">
    <source>
        <dbReference type="ARBA" id="ARBA00022475"/>
    </source>
</evidence>
<keyword evidence="4 7" id="KW-0812">Transmembrane</keyword>
<dbReference type="SUPFAM" id="SSF161098">
    <property type="entry name" value="MetI-like"/>
    <property type="match status" value="1"/>
</dbReference>
<evidence type="ECO:0000313" key="10">
    <source>
        <dbReference type="Proteomes" id="UP000502248"/>
    </source>
</evidence>
<evidence type="ECO:0000259" key="8">
    <source>
        <dbReference type="PROSITE" id="PS50928"/>
    </source>
</evidence>
<name>A0A7Z2VS52_9BACL</name>
<keyword evidence="3" id="KW-1003">Cell membrane</keyword>
<dbReference type="AlphaFoldDB" id="A0A7Z2VS52"/>
<evidence type="ECO:0000256" key="6">
    <source>
        <dbReference type="ARBA" id="ARBA00023136"/>
    </source>
</evidence>
<dbReference type="InterPro" id="IPR035906">
    <property type="entry name" value="MetI-like_sf"/>
</dbReference>
<feature type="transmembrane region" description="Helical" evidence="7">
    <location>
        <begin position="104"/>
        <end position="124"/>
    </location>
</feature>
<organism evidence="9 10">
    <name type="scientific">Cohnella herbarum</name>
    <dbReference type="NCBI Taxonomy" id="2728023"/>
    <lineage>
        <taxon>Bacteria</taxon>
        <taxon>Bacillati</taxon>
        <taxon>Bacillota</taxon>
        <taxon>Bacilli</taxon>
        <taxon>Bacillales</taxon>
        <taxon>Paenibacillaceae</taxon>
        <taxon>Cohnella</taxon>
    </lineage>
</organism>
<dbReference type="Proteomes" id="UP000502248">
    <property type="component" value="Chromosome"/>
</dbReference>
<comment type="subcellular location">
    <subcellularLocation>
        <location evidence="1 7">Cell membrane</location>
        <topology evidence="1 7">Multi-pass membrane protein</topology>
    </subcellularLocation>
</comment>
<feature type="transmembrane region" description="Helical" evidence="7">
    <location>
        <begin position="179"/>
        <end position="201"/>
    </location>
</feature>
<gene>
    <name evidence="9" type="ORF">HH215_16055</name>
</gene>
<keyword evidence="10" id="KW-1185">Reference proteome</keyword>
<keyword evidence="5 7" id="KW-1133">Transmembrane helix</keyword>
<dbReference type="PROSITE" id="PS50928">
    <property type="entry name" value="ABC_TM1"/>
    <property type="match status" value="1"/>
</dbReference>
<feature type="transmembrane region" description="Helical" evidence="7">
    <location>
        <begin position="12"/>
        <end position="34"/>
    </location>
</feature>
<evidence type="ECO:0000256" key="5">
    <source>
        <dbReference type="ARBA" id="ARBA00022989"/>
    </source>
</evidence>
<accession>A0A7Z2VS52</accession>
<dbReference type="CDD" id="cd06261">
    <property type="entry name" value="TM_PBP2"/>
    <property type="match status" value="1"/>
</dbReference>
<feature type="transmembrane region" description="Helical" evidence="7">
    <location>
        <begin position="242"/>
        <end position="264"/>
    </location>
</feature>
<protein>
    <submittedName>
        <fullName evidence="9">Carbohydrate ABC transporter permease</fullName>
    </submittedName>
</protein>
<keyword evidence="2 7" id="KW-0813">Transport</keyword>
<feature type="domain" description="ABC transmembrane type-1" evidence="8">
    <location>
        <begin position="67"/>
        <end position="262"/>
    </location>
</feature>
<keyword evidence="6 7" id="KW-0472">Membrane</keyword>
<dbReference type="EMBL" id="CP051680">
    <property type="protein sequence ID" value="QJD88184.1"/>
    <property type="molecule type" value="Genomic_DNA"/>
</dbReference>
<dbReference type="InterPro" id="IPR000515">
    <property type="entry name" value="MetI-like"/>
</dbReference>
<dbReference type="PANTHER" id="PTHR43744:SF12">
    <property type="entry name" value="ABC TRANSPORTER PERMEASE PROTEIN MG189-RELATED"/>
    <property type="match status" value="1"/>
</dbReference>
<dbReference type="GO" id="GO:0055085">
    <property type="term" value="P:transmembrane transport"/>
    <property type="evidence" value="ECO:0007669"/>
    <property type="project" value="InterPro"/>
</dbReference>
<evidence type="ECO:0000313" key="9">
    <source>
        <dbReference type="EMBL" id="QJD88184.1"/>
    </source>
</evidence>
<dbReference type="Pfam" id="PF00528">
    <property type="entry name" value="BPD_transp_1"/>
    <property type="match status" value="1"/>
</dbReference>
<dbReference type="PANTHER" id="PTHR43744">
    <property type="entry name" value="ABC TRANSPORTER PERMEASE PROTEIN MG189-RELATED-RELATED"/>
    <property type="match status" value="1"/>
</dbReference>
<dbReference type="GO" id="GO:0005886">
    <property type="term" value="C:plasma membrane"/>
    <property type="evidence" value="ECO:0007669"/>
    <property type="project" value="UniProtKB-SubCell"/>
</dbReference>
<dbReference type="Gene3D" id="1.10.3720.10">
    <property type="entry name" value="MetI-like"/>
    <property type="match status" value="1"/>
</dbReference>
<reference evidence="9 10" key="1">
    <citation type="submission" date="2020-04" db="EMBL/GenBank/DDBJ databases">
        <title>Genome sequencing of novel species.</title>
        <authorList>
            <person name="Heo J."/>
            <person name="Kim S.-J."/>
            <person name="Kim J.-S."/>
            <person name="Hong S.-B."/>
            <person name="Kwon S.-W."/>
        </authorList>
    </citation>
    <scope>NUCLEOTIDE SEQUENCE [LARGE SCALE GENOMIC DNA]</scope>
    <source>
        <strain evidence="9 10">MFER-1</strain>
    </source>
</reference>
<evidence type="ECO:0000256" key="7">
    <source>
        <dbReference type="RuleBase" id="RU363032"/>
    </source>
</evidence>
<proteinExistence type="inferred from homology"/>
<sequence>MPWPAINQTVIAIILSVLVLLTLVPILFMVVSSLKNNSQILSSFWSLPSPALWENYSSGFAKIWRYMFNTVLYAASASVLVMALSAVSGYIFAKKSFPGKETLFLLMLAMMMIPSVLTLIPAYVLYENMGLTNTPWAILIASAAGGQVFGTFLCRSSMAGIPDEMFEASRMDGASEMTVFLRMVLPLSLPILATLFIMHSVGVYNDYVWPLLTIRDSSIQVISVGLTTAFNKFGMVEMGPQFAAYAISSIPLVLTFAFGMKYYIQGVTQGALKM</sequence>